<dbReference type="EMBL" id="LAZR01000092">
    <property type="protein sequence ID" value="KKN92776.1"/>
    <property type="molecule type" value="Genomic_DNA"/>
</dbReference>
<feature type="domain" description="Glycosyl-hydrolase family 116 catalytic region" evidence="1">
    <location>
        <begin position="468"/>
        <end position="755"/>
    </location>
</feature>
<dbReference type="GO" id="GO:0005975">
    <property type="term" value="P:carbohydrate metabolic process"/>
    <property type="evidence" value="ECO:0007669"/>
    <property type="project" value="InterPro"/>
</dbReference>
<dbReference type="Pfam" id="PF04685">
    <property type="entry name" value="DUF608"/>
    <property type="match status" value="1"/>
</dbReference>
<dbReference type="Gene3D" id="1.50.10.10">
    <property type="match status" value="1"/>
</dbReference>
<gene>
    <name evidence="3" type="ORF">LCGC14_0205190</name>
</gene>
<feature type="domain" description="Glycosyl-hydrolase family 116 N-terminal" evidence="2">
    <location>
        <begin position="24"/>
        <end position="347"/>
    </location>
</feature>
<evidence type="ECO:0000259" key="2">
    <source>
        <dbReference type="Pfam" id="PF12215"/>
    </source>
</evidence>
<dbReference type="Pfam" id="PF12215">
    <property type="entry name" value="Glyco_hydr_116N"/>
    <property type="match status" value="1"/>
</dbReference>
<reference evidence="3" key="1">
    <citation type="journal article" date="2015" name="Nature">
        <title>Complex archaea that bridge the gap between prokaryotes and eukaryotes.</title>
        <authorList>
            <person name="Spang A."/>
            <person name="Saw J.H."/>
            <person name="Jorgensen S.L."/>
            <person name="Zaremba-Niedzwiedzka K."/>
            <person name="Martijn J."/>
            <person name="Lind A.E."/>
            <person name="van Eijk R."/>
            <person name="Schleper C."/>
            <person name="Guy L."/>
            <person name="Ettema T.J."/>
        </authorList>
    </citation>
    <scope>NUCLEOTIDE SEQUENCE</scope>
</reference>
<name>A0A0F9X1X8_9ZZZZ</name>
<dbReference type="SUPFAM" id="SSF48208">
    <property type="entry name" value="Six-hairpin glycosidases"/>
    <property type="match status" value="1"/>
</dbReference>
<dbReference type="InterPro" id="IPR012341">
    <property type="entry name" value="6hp_glycosidase-like_sf"/>
</dbReference>
<evidence type="ECO:0008006" key="4">
    <source>
        <dbReference type="Google" id="ProtNLM"/>
    </source>
</evidence>
<proteinExistence type="predicted"/>
<protein>
    <recommendedName>
        <fullName evidence="4">Glycosyl-hydrolase family 116 catalytic region domain-containing protein</fullName>
    </recommendedName>
</protein>
<dbReference type="InterPro" id="IPR024462">
    <property type="entry name" value="GH116_N"/>
</dbReference>
<organism evidence="3">
    <name type="scientific">marine sediment metagenome</name>
    <dbReference type="NCBI Taxonomy" id="412755"/>
    <lineage>
        <taxon>unclassified sequences</taxon>
        <taxon>metagenomes</taxon>
        <taxon>ecological metagenomes</taxon>
    </lineage>
</organism>
<accession>A0A0F9X1X8</accession>
<dbReference type="InterPro" id="IPR006775">
    <property type="entry name" value="GH116_catalytic"/>
</dbReference>
<dbReference type="GO" id="GO:0008422">
    <property type="term" value="F:beta-glucosidase activity"/>
    <property type="evidence" value="ECO:0007669"/>
    <property type="project" value="TreeGrafter"/>
</dbReference>
<dbReference type="InterPro" id="IPR008928">
    <property type="entry name" value="6-hairpin_glycosidase_sf"/>
</dbReference>
<dbReference type="PANTHER" id="PTHR12654">
    <property type="entry name" value="BILE ACID BETA-GLUCOSIDASE-RELATED"/>
    <property type="match status" value="1"/>
</dbReference>
<evidence type="ECO:0000313" key="3">
    <source>
        <dbReference type="EMBL" id="KKN92776.1"/>
    </source>
</evidence>
<sequence>MPVKLNPTWPVLKTYDAEHLRRIALPLGGIGTGTVSLGGRGDLRDWEIANQPNKGPRSTGNIAMGRFETATFAVWAQPTGRDAVAKILEGPIDSADYEGQSGCAVDKHGMPRFRNCSFAAAYPLGQVLLNDPDFPLDVRLEAFNPLVPPDADASGIPVAVLRYVLINKTNRAVKASVLGSVPNAIGQRLNQEFDRAGSAIRFRKDGRLRGLILSNNRLCKTAEENGQIALVSPTPGAVTYWRDWPAEQSMWSTGWLRLWDDFSDDGKLDPVRGHGRELMQGFMTVGVSVPPRSEKEVTFLLTWHFPNRYSWSPGKAVACCDKGDYIGNYYTTQYRSAWDVARKIAPKLAKLEADTVRFVGAMVNSDLPLAMRDAALSNISVLRTETSLRTPDGRFFGFEGCCETNGCCHGSCTHVWNYEHTTPFLFGPLARTMREVEFAHATEASGFMHFRVYLPLNRSKKYRYAAADGQMGCIMKMYREWQLSGDDKMLKKLWPNVKRALAFAWKKNGWDSDGDGVMEGCQHNTFDVEWYGPNPLMQCWYLGALRAGEEMARTIGDERFAAACRKRFEFGSQWMDKHLFNGEYYEQHIQPRKMDQIIKGLRGGMGGDTPEKPAFQLGSGCLADQLLGQATANVCGLGPLLKPANIRKTLRSIMKYNWRDGVWNHANHARSYVIGDEQALMCGSFPRGGRPEVPFAFTAEAWTGIEYTAAAGMLAEGQRGPALQIIRAIRDRHNGKNRNPFNEAECGYHYARSMASYGTLIAYTGFHYSAVEKAMTFAAANRAKPTQWFWASGDAYGTVTQKRSGTTGRKIAVDLKVLSGSVALKTLKLKGHGCAPLPRPRILKAGQSLRVSVGKN</sequence>
<dbReference type="InterPro" id="IPR052566">
    <property type="entry name" value="Non-lysos_glucosylceramidase"/>
</dbReference>
<dbReference type="PANTHER" id="PTHR12654:SF0">
    <property type="entry name" value="NON-LYSOSOMAL GLUCOSYLCERAMIDASE"/>
    <property type="match status" value="1"/>
</dbReference>
<comment type="caution">
    <text evidence="3">The sequence shown here is derived from an EMBL/GenBank/DDBJ whole genome shotgun (WGS) entry which is preliminary data.</text>
</comment>
<dbReference type="AlphaFoldDB" id="A0A0F9X1X8"/>
<evidence type="ECO:0000259" key="1">
    <source>
        <dbReference type="Pfam" id="PF04685"/>
    </source>
</evidence>